<sequence length="143" mass="16508">MPEKQVEHHTTQSNGNEEHTWVEVARRPPPRNTGIQGTRPFDTACNLRAADRKAWLFIGRLHPTTDAETLTFHLKDAGIQGEIECEQIETRGRTKAFKIGILFEDRERATTPEIWPEGILVRRFSFRRPTFEGVRLGEENTKK</sequence>
<comment type="caution">
    <text evidence="2">The sequence shown here is derived from an EMBL/GenBank/DDBJ whole genome shotgun (WGS) entry which is preliminary data.</text>
</comment>
<feature type="compositionally biased region" description="Basic and acidic residues" evidence="1">
    <location>
        <begin position="1"/>
        <end position="26"/>
    </location>
</feature>
<proteinExistence type="predicted"/>
<evidence type="ECO:0000256" key="1">
    <source>
        <dbReference type="SAM" id="MobiDB-lite"/>
    </source>
</evidence>
<keyword evidence="3" id="KW-1185">Reference proteome</keyword>
<protein>
    <submittedName>
        <fullName evidence="2">Uncharacterized protein</fullName>
    </submittedName>
</protein>
<name>A0ABQ8TT16_PERAM</name>
<evidence type="ECO:0000313" key="3">
    <source>
        <dbReference type="Proteomes" id="UP001148838"/>
    </source>
</evidence>
<organism evidence="2 3">
    <name type="scientific">Periplaneta americana</name>
    <name type="common">American cockroach</name>
    <name type="synonym">Blatta americana</name>
    <dbReference type="NCBI Taxonomy" id="6978"/>
    <lineage>
        <taxon>Eukaryota</taxon>
        <taxon>Metazoa</taxon>
        <taxon>Ecdysozoa</taxon>
        <taxon>Arthropoda</taxon>
        <taxon>Hexapoda</taxon>
        <taxon>Insecta</taxon>
        <taxon>Pterygota</taxon>
        <taxon>Neoptera</taxon>
        <taxon>Polyneoptera</taxon>
        <taxon>Dictyoptera</taxon>
        <taxon>Blattodea</taxon>
        <taxon>Blattoidea</taxon>
        <taxon>Blattidae</taxon>
        <taxon>Blattinae</taxon>
        <taxon>Periplaneta</taxon>
    </lineage>
</organism>
<accession>A0ABQ8TT16</accession>
<evidence type="ECO:0000313" key="2">
    <source>
        <dbReference type="EMBL" id="KAJ4449848.1"/>
    </source>
</evidence>
<reference evidence="2 3" key="1">
    <citation type="journal article" date="2022" name="Allergy">
        <title>Genome assembly and annotation of Periplaneta americana reveal a comprehensive cockroach allergen profile.</title>
        <authorList>
            <person name="Wang L."/>
            <person name="Xiong Q."/>
            <person name="Saelim N."/>
            <person name="Wang L."/>
            <person name="Nong W."/>
            <person name="Wan A.T."/>
            <person name="Shi M."/>
            <person name="Liu X."/>
            <person name="Cao Q."/>
            <person name="Hui J.H.L."/>
            <person name="Sookrung N."/>
            <person name="Leung T.F."/>
            <person name="Tungtrongchitr A."/>
            <person name="Tsui S.K.W."/>
        </authorList>
    </citation>
    <scope>NUCLEOTIDE SEQUENCE [LARGE SCALE GENOMIC DNA]</scope>
    <source>
        <strain evidence="2">PWHHKU_190912</strain>
    </source>
</reference>
<dbReference type="Proteomes" id="UP001148838">
    <property type="component" value="Unassembled WGS sequence"/>
</dbReference>
<gene>
    <name evidence="2" type="ORF">ANN_01254</name>
</gene>
<dbReference type="EMBL" id="JAJSOF020000003">
    <property type="protein sequence ID" value="KAJ4449848.1"/>
    <property type="molecule type" value="Genomic_DNA"/>
</dbReference>
<feature type="region of interest" description="Disordered" evidence="1">
    <location>
        <begin position="1"/>
        <end position="40"/>
    </location>
</feature>